<name>A0A1I7WHQ6_HETBA</name>
<evidence type="ECO:0000313" key="3">
    <source>
        <dbReference type="WBParaSite" id="Hba_04536"/>
    </source>
</evidence>
<sequence>MIYFIQIQHKIAVLPCVISLVLFKNISPSRDYYDNINVNHLVISSLFYSPFLLMNCSTFYFHALLGVTKVGPTKGQCYFMLNFWKTTTQKRRFYIFILLPIASLLIRQ</sequence>
<accession>A0A1I7WHQ6</accession>
<dbReference type="Proteomes" id="UP000095283">
    <property type="component" value="Unplaced"/>
</dbReference>
<feature type="transmembrane region" description="Helical" evidence="1">
    <location>
        <begin position="46"/>
        <end position="70"/>
    </location>
</feature>
<proteinExistence type="predicted"/>
<keyword evidence="1" id="KW-0472">Membrane</keyword>
<protein>
    <submittedName>
        <fullName evidence="3">Uncharacterized protein</fullName>
    </submittedName>
</protein>
<keyword evidence="1" id="KW-1133">Transmembrane helix</keyword>
<dbReference type="WBParaSite" id="Hba_04536">
    <property type="protein sequence ID" value="Hba_04536"/>
    <property type="gene ID" value="Hba_04536"/>
</dbReference>
<evidence type="ECO:0000256" key="1">
    <source>
        <dbReference type="SAM" id="Phobius"/>
    </source>
</evidence>
<organism evidence="2 3">
    <name type="scientific">Heterorhabditis bacteriophora</name>
    <name type="common">Entomopathogenic nematode worm</name>
    <dbReference type="NCBI Taxonomy" id="37862"/>
    <lineage>
        <taxon>Eukaryota</taxon>
        <taxon>Metazoa</taxon>
        <taxon>Ecdysozoa</taxon>
        <taxon>Nematoda</taxon>
        <taxon>Chromadorea</taxon>
        <taxon>Rhabditida</taxon>
        <taxon>Rhabditina</taxon>
        <taxon>Rhabditomorpha</taxon>
        <taxon>Strongyloidea</taxon>
        <taxon>Heterorhabditidae</taxon>
        <taxon>Heterorhabditis</taxon>
    </lineage>
</organism>
<keyword evidence="2" id="KW-1185">Reference proteome</keyword>
<feature type="transmembrane region" description="Helical" evidence="1">
    <location>
        <begin position="91"/>
        <end position="107"/>
    </location>
</feature>
<dbReference type="AlphaFoldDB" id="A0A1I7WHQ6"/>
<reference evidence="3" key="1">
    <citation type="submission" date="2016-11" db="UniProtKB">
        <authorList>
            <consortium name="WormBaseParasite"/>
        </authorList>
    </citation>
    <scope>IDENTIFICATION</scope>
</reference>
<keyword evidence="1" id="KW-0812">Transmembrane</keyword>
<evidence type="ECO:0000313" key="2">
    <source>
        <dbReference type="Proteomes" id="UP000095283"/>
    </source>
</evidence>